<protein>
    <submittedName>
        <fullName evidence="1">Uncharacterized protein</fullName>
    </submittedName>
</protein>
<organism evidence="1 2">
    <name type="scientific">Sphingobacterium phlebotomi</name>
    <dbReference type="NCBI Taxonomy" id="2605433"/>
    <lineage>
        <taxon>Bacteria</taxon>
        <taxon>Pseudomonadati</taxon>
        <taxon>Bacteroidota</taxon>
        <taxon>Sphingobacteriia</taxon>
        <taxon>Sphingobacteriales</taxon>
        <taxon>Sphingobacteriaceae</taxon>
        <taxon>Sphingobacterium</taxon>
    </lineage>
</organism>
<gene>
    <name evidence="1" type="ORF">FXV77_05950</name>
</gene>
<sequence length="208" mass="22814">MKKFIVILFVICLSGNLKAQILEWNFLSDVKGSERVSTSTTTDPNLEVSVLSRGPGIKAQRTTYSFASAFPVNLTKEDAIKAGSYYQFAVKAKKGYQVSLNALDIILRIQKNAPKSYRWMYSTDGEQFIDLGQGEIESKPTINNGLPQPTLDLSTVKALQDVPSSQTITFRLYAWGGTDSTVDNGFRIGKSSATRSALSVSGKVVKEK</sequence>
<proteinExistence type="predicted"/>
<dbReference type="EMBL" id="VTAV01000002">
    <property type="protein sequence ID" value="TYR37543.1"/>
    <property type="molecule type" value="Genomic_DNA"/>
</dbReference>
<evidence type="ECO:0000313" key="1">
    <source>
        <dbReference type="EMBL" id="TYR37543.1"/>
    </source>
</evidence>
<accession>A0A5D4HBH2</accession>
<reference evidence="1 2" key="1">
    <citation type="submission" date="2019-08" db="EMBL/GenBank/DDBJ databases">
        <title>Phlebobacter frassis gen. nov. sp. nov., a new member of family Sphingobacteriaceae isolated from sand fly rearing media.</title>
        <authorList>
            <person name="Kakumanu M.L."/>
            <person name="Marayati B.F."/>
            <person name="Wada-Katsumata A."/>
            <person name="Wasserberg G."/>
            <person name="Schal C."/>
            <person name="Apperson C.S."/>
            <person name="Ponnusamy L."/>
        </authorList>
    </citation>
    <scope>NUCLEOTIDE SEQUENCE [LARGE SCALE GENOMIC DNA]</scope>
    <source>
        <strain evidence="1 2">SSI9</strain>
    </source>
</reference>
<evidence type="ECO:0000313" key="2">
    <source>
        <dbReference type="Proteomes" id="UP000322362"/>
    </source>
</evidence>
<keyword evidence="2" id="KW-1185">Reference proteome</keyword>
<dbReference type="RefSeq" id="WP_148918282.1">
    <property type="nucleotide sequence ID" value="NZ_VTAV01000002.1"/>
</dbReference>
<dbReference type="Proteomes" id="UP000322362">
    <property type="component" value="Unassembled WGS sequence"/>
</dbReference>
<name>A0A5D4HBH2_9SPHI</name>
<dbReference type="AlphaFoldDB" id="A0A5D4HBH2"/>
<comment type="caution">
    <text evidence="1">The sequence shown here is derived from an EMBL/GenBank/DDBJ whole genome shotgun (WGS) entry which is preliminary data.</text>
</comment>